<protein>
    <submittedName>
        <fullName evidence="4">Uncharacterized protein</fullName>
    </submittedName>
</protein>
<reference evidence="4 5" key="1">
    <citation type="journal article" date="2014" name="Genome Biol. Evol.">
        <title>Acetic acid bacteria genomes reveal functional traits for adaptation to life in insect guts.</title>
        <authorList>
            <person name="Chouaia B."/>
            <person name="Gaiarsa S."/>
            <person name="Crotti E."/>
            <person name="Comandatore F."/>
            <person name="Degli Esposti M."/>
            <person name="Ricci I."/>
            <person name="Alma A."/>
            <person name="Favia G."/>
            <person name="Bandi C."/>
            <person name="Daffonchio D."/>
        </authorList>
    </citation>
    <scope>NUCLEOTIDE SEQUENCE [LARGE SCALE GENOMIC DNA]</scope>
    <source>
        <strain evidence="4 5">SF2.1</strain>
    </source>
</reference>
<dbReference type="GO" id="GO:0016020">
    <property type="term" value="C:membrane"/>
    <property type="evidence" value="ECO:0007669"/>
    <property type="project" value="UniProtKB-SubCell"/>
</dbReference>
<name>A0A060QJR7_9PROT</name>
<reference evidence="4 5" key="2">
    <citation type="journal article" date="2014" name="PLoS ONE">
        <title>Evolution of mitochondria reconstructed from the energy metabolism of living bacteria.</title>
        <authorList>
            <person name="Degli Esposti M."/>
            <person name="Chouaia B."/>
            <person name="Comandatore F."/>
            <person name="Crotti E."/>
            <person name="Sassera D."/>
            <person name="Lievens P.M."/>
            <person name="Daffonchio D."/>
            <person name="Bandi C."/>
        </authorList>
    </citation>
    <scope>NUCLEOTIDE SEQUENCE [LARGE SCALE GENOMIC DNA]</scope>
    <source>
        <strain evidence="4 5">SF2.1</strain>
    </source>
</reference>
<dbReference type="AlphaFoldDB" id="A0A060QJR7"/>
<dbReference type="PANTHER" id="PTHR21461:SF69">
    <property type="entry name" value="GLYCOSYLTRANSFERASE FAMILY 92 PROTEIN"/>
    <property type="match status" value="1"/>
</dbReference>
<evidence type="ECO:0000256" key="2">
    <source>
        <dbReference type="ARBA" id="ARBA00022692"/>
    </source>
</evidence>
<comment type="subcellular location">
    <subcellularLocation>
        <location evidence="1">Membrane</location>
        <topology evidence="1">Single-pass membrane protein</topology>
    </subcellularLocation>
</comment>
<comment type="caution">
    <text evidence="4">The sequence shown here is derived from an EMBL/GenBank/DDBJ whole genome shotgun (WGS) entry which is preliminary data.</text>
</comment>
<evidence type="ECO:0000313" key="4">
    <source>
        <dbReference type="EMBL" id="CDG39052.1"/>
    </source>
</evidence>
<organism evidence="4 5">
    <name type="scientific">Asaia bogorensis</name>
    <dbReference type="NCBI Taxonomy" id="91915"/>
    <lineage>
        <taxon>Bacteria</taxon>
        <taxon>Pseudomonadati</taxon>
        <taxon>Pseudomonadota</taxon>
        <taxon>Alphaproteobacteria</taxon>
        <taxon>Acetobacterales</taxon>
        <taxon>Acetobacteraceae</taxon>
        <taxon>Asaia</taxon>
    </lineage>
</organism>
<dbReference type="Pfam" id="PF13704">
    <property type="entry name" value="Glyco_tranf_2_4"/>
    <property type="match status" value="1"/>
</dbReference>
<evidence type="ECO:0000313" key="5">
    <source>
        <dbReference type="Proteomes" id="UP000027583"/>
    </source>
</evidence>
<dbReference type="InterPro" id="IPR029044">
    <property type="entry name" value="Nucleotide-diphossugar_trans"/>
</dbReference>
<keyword evidence="3" id="KW-0472">Membrane</keyword>
<dbReference type="EMBL" id="CBLX010000008">
    <property type="protein sequence ID" value="CDG39052.1"/>
    <property type="molecule type" value="Genomic_DNA"/>
</dbReference>
<evidence type="ECO:0000256" key="3">
    <source>
        <dbReference type="ARBA" id="ARBA00022989"/>
    </source>
</evidence>
<evidence type="ECO:0000256" key="1">
    <source>
        <dbReference type="ARBA" id="ARBA00004167"/>
    </source>
</evidence>
<dbReference type="PANTHER" id="PTHR21461">
    <property type="entry name" value="GLYCOSYLTRANSFERASE FAMILY 92 PROTEIN"/>
    <property type="match status" value="1"/>
</dbReference>
<keyword evidence="3" id="KW-1133">Transmembrane helix</keyword>
<dbReference type="eggNOG" id="COG0463">
    <property type="taxonomic scope" value="Bacteria"/>
</dbReference>
<dbReference type="GO" id="GO:0005737">
    <property type="term" value="C:cytoplasm"/>
    <property type="evidence" value="ECO:0007669"/>
    <property type="project" value="TreeGrafter"/>
</dbReference>
<dbReference type="Proteomes" id="UP000027583">
    <property type="component" value="Unassembled WGS sequence"/>
</dbReference>
<accession>A0A060QJR7</accession>
<dbReference type="Gene3D" id="3.90.550.10">
    <property type="entry name" value="Spore Coat Polysaccharide Biosynthesis Protein SpsA, Chain A"/>
    <property type="match status" value="1"/>
</dbReference>
<gene>
    <name evidence="4" type="ORF">ASAP_1007</name>
</gene>
<dbReference type="GO" id="GO:0016757">
    <property type="term" value="F:glycosyltransferase activity"/>
    <property type="evidence" value="ECO:0007669"/>
    <property type="project" value="TreeGrafter"/>
</dbReference>
<proteinExistence type="predicted"/>
<dbReference type="SUPFAM" id="SSF53448">
    <property type="entry name" value="Nucleotide-diphospho-sugar transferases"/>
    <property type="match status" value="1"/>
</dbReference>
<keyword evidence="2" id="KW-0812">Transmembrane</keyword>
<sequence length="542" mass="60820">MTAPAPTPPYIRSLLCLIIKNERQDLLELIAHHCLIGFERIVIYDNESDDGTAEVIEDAAKHFPVERILWQNNRAPIPGLTKQGAAYTHCITEWRDRAEWICFLDGDEFLIPPPGAQLNDLLDRHADQDAFAINWMTFGSSNLESSAGRLVLEAFTGRGAGDRGVNQHVKIFFRPNKAGRVLNPHYVVTEKPAVSVDGRPVQWMTEGVVAPGTIVQGDWRIHHYIIRSREHWTRRLARRQPGGQARDWETFKGNDASEIPDYRALASARKVHQRLTELGYTYRSVPTDGSALPLTSPVQCTIDEVSATVIRGWAYNPQHEEPTGLIFRIDGQALPEISCTDIRPDVAATELRREKVGFHMLMPSRYLDGSPHTLTVTDTDGQRILFIHNQRRLESKRFKVNGAPEVISMIDSPADGCLRGWVAAAPHCRPGHFQTRQHIKITHNNQIVATGIANIARPDVAAAHDIDRHCGFAIEIPLEFRQGPPKTYRISLMPEDIDLNGSPITADLDNSSYGNVIARISAMLDDCSEHLRRAGRRSRKEI</sequence>
<dbReference type="RefSeq" id="WP_023979899.1">
    <property type="nucleotide sequence ID" value="NZ_CBLX010000008.1"/>
</dbReference>